<dbReference type="Gene3D" id="3.80.30.20">
    <property type="entry name" value="tm_1862 like domain"/>
    <property type="match status" value="1"/>
</dbReference>
<dbReference type="SUPFAM" id="SSF102114">
    <property type="entry name" value="Radical SAM enzymes"/>
    <property type="match status" value="1"/>
</dbReference>
<dbReference type="Pfam" id="PF04055">
    <property type="entry name" value="Radical_SAM"/>
    <property type="match status" value="1"/>
</dbReference>
<dbReference type="HOGENOM" id="CLU_018288_2_0_9"/>
<protein>
    <recommendedName>
        <fullName evidence="8">Radical SAM core domain-containing protein</fullName>
    </recommendedName>
</protein>
<dbReference type="GO" id="GO:0005506">
    <property type="term" value="F:iron ion binding"/>
    <property type="evidence" value="ECO:0007669"/>
    <property type="project" value="UniProtKB-UniRule"/>
</dbReference>
<dbReference type="SFLD" id="SFLDG01069">
    <property type="entry name" value="UPF0313"/>
    <property type="match status" value="1"/>
</dbReference>
<dbReference type="Pfam" id="PF11842">
    <property type="entry name" value="DUF3362"/>
    <property type="match status" value="1"/>
</dbReference>
<evidence type="ECO:0000256" key="1">
    <source>
        <dbReference type="ARBA" id="ARBA00022485"/>
    </source>
</evidence>
<evidence type="ECO:0000259" key="8">
    <source>
        <dbReference type="PROSITE" id="PS51918"/>
    </source>
</evidence>
<evidence type="ECO:0000256" key="4">
    <source>
        <dbReference type="ARBA" id="ARBA00023004"/>
    </source>
</evidence>
<dbReference type="InterPro" id="IPR013704">
    <property type="entry name" value="UPF0313_N"/>
</dbReference>
<keyword evidence="5 6" id="KW-0411">Iron-sulfur</keyword>
<dbReference type="InterPro" id="IPR058240">
    <property type="entry name" value="rSAM_sf"/>
</dbReference>
<dbReference type="STRING" id="931626.Awo_c18840"/>
<dbReference type="InterPro" id="IPR023404">
    <property type="entry name" value="rSAM_horseshoe"/>
</dbReference>
<sequence>MKKSVTNKDNKCRDQNHRFLPMSIDEMKNLGINQCDFILVTGDAYVDHPSFGTAIIGRVLQSKGYTVGIIAQPNWQNNDDFKKLGPPRLGFLVTAGNLDSMVNHFTVNKKRRREDVYAPGGKAGLRPDRATIVYCGKIREIFGAIPLIIGGIEASLRRFAHYDYWQDKVRRPILFDSRADLLVYGMGELAMIEIAERLNAGIPIDQLTDINGTAYISKEPNLDGAVILPSVETVMADKSDYAKATALIYQSNNAYDHHSYLQQSGNRYLCQNPPQMPLSQKEFDALYNLPFTYCWHPSYEQAGGVPGLEEVKFSITANRGCYGNCTFCALAIHQGKYVQTRSKDSIIREAIQMTKNPDFKGYIHDIGGPTANFSHLACKQQETRGYCKNRECLSPEACKNIDADHKPYLEMLRAVRKLPGIKKVFIRSGIRYDYLLLDKDKTFLKELVEYHISGQLRVAPEHVSENVLHYMGKPAFKVYETFERNFKQTNERLGKKQFVLPYFITGHPGCTLNDAIKLAEYIRDMGFFPEQVQDFYPTPGSVATAMYHTGINPLTMKPVYVPKGREKNMQRALVQYNKRENYLLVHEALTKAYRDDLIGHGKKALIPEKVKRNESKQTKSKIVTTSKTLSNRNSKKNIKDKNRGKNGNKIN</sequence>
<comment type="similarity">
    <text evidence="6">Belongs to the UPF0313 family.</text>
</comment>
<evidence type="ECO:0000256" key="5">
    <source>
        <dbReference type="ARBA" id="ARBA00023014"/>
    </source>
</evidence>
<keyword evidence="2 6" id="KW-0949">S-adenosyl-L-methionine</keyword>
<gene>
    <name evidence="9" type="ordered locus">Awo_c18840</name>
</gene>
<dbReference type="eggNOG" id="COG1032">
    <property type="taxonomic scope" value="Bacteria"/>
</dbReference>
<feature type="domain" description="Radical SAM core" evidence="8">
    <location>
        <begin position="306"/>
        <end position="577"/>
    </location>
</feature>
<feature type="binding site" evidence="6">
    <location>
        <position position="325"/>
    </location>
    <ligand>
        <name>[4Fe-4S] cluster</name>
        <dbReference type="ChEBI" id="CHEBI:49883"/>
        <note>4Fe-4S-S-AdoMet</note>
    </ligand>
</feature>
<evidence type="ECO:0000256" key="7">
    <source>
        <dbReference type="SAM" id="MobiDB-lite"/>
    </source>
</evidence>
<dbReference type="InterPro" id="IPR006638">
    <property type="entry name" value="Elp3/MiaA/NifB-like_rSAM"/>
</dbReference>
<dbReference type="KEGG" id="awo:Awo_c18840"/>
<reference evidence="9 10" key="2">
    <citation type="journal article" date="2012" name="PLoS ONE">
        <title>An ancient pathway combining carbon dioxide fixation with the generation and utilization of a sodium ion gradient for ATP synthesis.</title>
        <authorList>
            <person name="Poehlein A."/>
            <person name="Schmidt S."/>
            <person name="Kaster A.K."/>
            <person name="Goenrich M."/>
            <person name="Vollmers J."/>
            <person name="Thurmer A."/>
            <person name="Bertsch J."/>
            <person name="Schuchmann K."/>
            <person name="Voigt B."/>
            <person name="Hecker M."/>
            <person name="Daniel R."/>
            <person name="Thauer R.K."/>
            <person name="Gottschalk G."/>
            <person name="Muller V."/>
        </authorList>
    </citation>
    <scope>NUCLEOTIDE SEQUENCE [LARGE SCALE GENOMIC DNA]</scope>
    <source>
        <strain evidence="10">ATCC 29683 / DSM 1030 / JCM 2381 / KCTC 1655 / WB1</strain>
    </source>
</reference>
<evidence type="ECO:0000256" key="3">
    <source>
        <dbReference type="ARBA" id="ARBA00022723"/>
    </source>
</evidence>
<feature type="binding site" evidence="6">
    <location>
        <position position="328"/>
    </location>
    <ligand>
        <name>[4Fe-4S] cluster</name>
        <dbReference type="ChEBI" id="CHEBI:49883"/>
        <note>4Fe-4S-S-AdoMet</note>
    </ligand>
</feature>
<dbReference type="SFLD" id="SFLDG01082">
    <property type="entry name" value="B12-binding_domain_containing"/>
    <property type="match status" value="1"/>
</dbReference>
<feature type="binding site" evidence="6">
    <location>
        <position position="321"/>
    </location>
    <ligand>
        <name>[4Fe-4S] cluster</name>
        <dbReference type="ChEBI" id="CHEBI:49883"/>
        <note>4Fe-4S-S-AdoMet</note>
    </ligand>
</feature>
<dbReference type="PANTHER" id="PTHR32331">
    <property type="entry name" value="UPF0313 PROTEIN YGIQ"/>
    <property type="match status" value="1"/>
</dbReference>
<dbReference type="OrthoDB" id="9803479at2"/>
<dbReference type="EMBL" id="CP002987">
    <property type="protein sequence ID" value="AFA48663.1"/>
    <property type="molecule type" value="Genomic_DNA"/>
</dbReference>
<dbReference type="InterPro" id="IPR007197">
    <property type="entry name" value="rSAM"/>
</dbReference>
<dbReference type="HAMAP" id="MF_01251">
    <property type="entry name" value="UPF0313"/>
    <property type="match status" value="1"/>
</dbReference>
<dbReference type="GO" id="GO:0003824">
    <property type="term" value="F:catalytic activity"/>
    <property type="evidence" value="ECO:0007669"/>
    <property type="project" value="InterPro"/>
</dbReference>
<dbReference type="PANTHER" id="PTHR32331:SF0">
    <property type="entry name" value="UPF0313 PROTEIN YGIQ"/>
    <property type="match status" value="1"/>
</dbReference>
<keyword evidence="3 6" id="KW-0479">Metal-binding</keyword>
<dbReference type="InterPro" id="IPR024560">
    <property type="entry name" value="UPF0313_C"/>
</dbReference>
<keyword evidence="10" id="KW-1185">Reference proteome</keyword>
<feature type="region of interest" description="Disordered" evidence="7">
    <location>
        <begin position="608"/>
        <end position="651"/>
    </location>
</feature>
<evidence type="ECO:0000313" key="9">
    <source>
        <dbReference type="EMBL" id="AFA48663.1"/>
    </source>
</evidence>
<evidence type="ECO:0000256" key="2">
    <source>
        <dbReference type="ARBA" id="ARBA00022691"/>
    </source>
</evidence>
<dbReference type="NCBIfam" id="TIGR03904">
    <property type="entry name" value="SAM_YgiQ"/>
    <property type="match status" value="1"/>
</dbReference>
<dbReference type="SMART" id="SM00729">
    <property type="entry name" value="Elp3"/>
    <property type="match status" value="1"/>
</dbReference>
<proteinExistence type="inferred from homology"/>
<organism evidence="9 10">
    <name type="scientific">Acetobacterium woodii (strain ATCC 29683 / DSM 1030 / JCM 2381 / KCTC 1655 / WB1)</name>
    <dbReference type="NCBI Taxonomy" id="931626"/>
    <lineage>
        <taxon>Bacteria</taxon>
        <taxon>Bacillati</taxon>
        <taxon>Bacillota</taxon>
        <taxon>Clostridia</taxon>
        <taxon>Eubacteriales</taxon>
        <taxon>Eubacteriaceae</taxon>
        <taxon>Acetobacterium</taxon>
    </lineage>
</organism>
<evidence type="ECO:0000313" key="10">
    <source>
        <dbReference type="Proteomes" id="UP000007177"/>
    </source>
</evidence>
<dbReference type="PROSITE" id="PS51918">
    <property type="entry name" value="RADICAL_SAM"/>
    <property type="match status" value="1"/>
</dbReference>
<keyword evidence="1 6" id="KW-0004">4Fe-4S</keyword>
<dbReference type="GO" id="GO:0051539">
    <property type="term" value="F:4 iron, 4 sulfur cluster binding"/>
    <property type="evidence" value="ECO:0007669"/>
    <property type="project" value="UniProtKB-KW"/>
</dbReference>
<dbReference type="Proteomes" id="UP000007177">
    <property type="component" value="Chromosome"/>
</dbReference>
<name>H6LJA0_ACEWD</name>
<keyword evidence="4 6" id="KW-0408">Iron</keyword>
<dbReference type="InterPro" id="IPR022946">
    <property type="entry name" value="UPF0313"/>
</dbReference>
<comment type="cofactor">
    <cofactor evidence="6">
        <name>[4Fe-4S] cluster</name>
        <dbReference type="ChEBI" id="CHEBI:49883"/>
    </cofactor>
    <text evidence="6">Binds 1 [4Fe-4S] cluster. The cluster is coordinated with 3 cysteines and an exchangeable S-adenosyl-L-methionine.</text>
</comment>
<accession>H6LJA0</accession>
<dbReference type="SFLD" id="SFLDS00029">
    <property type="entry name" value="Radical_SAM"/>
    <property type="match status" value="1"/>
</dbReference>
<dbReference type="AlphaFoldDB" id="H6LJA0"/>
<evidence type="ECO:0000256" key="6">
    <source>
        <dbReference type="HAMAP-Rule" id="MF_01251"/>
    </source>
</evidence>
<dbReference type="Pfam" id="PF08497">
    <property type="entry name" value="Radical_SAM_N"/>
    <property type="match status" value="1"/>
</dbReference>
<dbReference type="RefSeq" id="WP_014356263.1">
    <property type="nucleotide sequence ID" value="NC_016894.1"/>
</dbReference>
<reference evidence="10" key="1">
    <citation type="submission" date="2011-07" db="EMBL/GenBank/DDBJ databases">
        <title>Complete genome sequence of Acetobacterium woodii.</title>
        <authorList>
            <person name="Poehlein A."/>
            <person name="Schmidt S."/>
            <person name="Kaster A.-K."/>
            <person name="Goenrich M."/>
            <person name="Vollmers J."/>
            <person name="Thuermer A."/>
            <person name="Gottschalk G."/>
            <person name="Thauer R.K."/>
            <person name="Daniel R."/>
            <person name="Mueller V."/>
        </authorList>
    </citation>
    <scope>NUCLEOTIDE SEQUENCE [LARGE SCALE GENOMIC DNA]</scope>
    <source>
        <strain evidence="10">ATCC 29683 / DSM 1030 / JCM 2381 / KCTC 1655 / WB1</strain>
    </source>
</reference>
<feature type="compositionally biased region" description="Basic and acidic residues" evidence="7">
    <location>
        <begin position="608"/>
        <end position="617"/>
    </location>
</feature>
<feature type="compositionally biased region" description="Polar residues" evidence="7">
    <location>
        <begin position="620"/>
        <end position="632"/>
    </location>
</feature>